<protein>
    <recommendedName>
        <fullName evidence="7">Protein kinase domain-containing protein</fullName>
    </recommendedName>
</protein>
<dbReference type="GO" id="GO:0005524">
    <property type="term" value="F:ATP binding"/>
    <property type="evidence" value="ECO:0007669"/>
    <property type="project" value="UniProtKB-KW"/>
</dbReference>
<evidence type="ECO:0000256" key="5">
    <source>
        <dbReference type="ARBA" id="ARBA00022840"/>
    </source>
</evidence>
<dbReference type="GO" id="GO:0004674">
    <property type="term" value="F:protein serine/threonine kinase activity"/>
    <property type="evidence" value="ECO:0007669"/>
    <property type="project" value="UniProtKB-KW"/>
</dbReference>
<proteinExistence type="predicted"/>
<dbReference type="InterPro" id="IPR001245">
    <property type="entry name" value="Ser-Thr/Tyr_kinase_cat_dom"/>
</dbReference>
<dbReference type="PANTHER" id="PTHR27002">
    <property type="entry name" value="RECEPTOR-LIKE SERINE/THREONINE-PROTEIN KINASE SD1-8"/>
    <property type="match status" value="1"/>
</dbReference>
<dbReference type="SUPFAM" id="SSF56112">
    <property type="entry name" value="Protein kinase-like (PK-like)"/>
    <property type="match status" value="1"/>
</dbReference>
<accession>A0A6N2NBA2</accession>
<dbReference type="EMBL" id="CAADRP010002251">
    <property type="protein sequence ID" value="VFU64205.1"/>
    <property type="molecule type" value="Genomic_DNA"/>
</dbReference>
<dbReference type="GO" id="GO:0005886">
    <property type="term" value="C:plasma membrane"/>
    <property type="evidence" value="ECO:0007669"/>
    <property type="project" value="TreeGrafter"/>
</dbReference>
<evidence type="ECO:0000256" key="1">
    <source>
        <dbReference type="ARBA" id="ARBA00022527"/>
    </source>
</evidence>
<feature type="signal peptide" evidence="6">
    <location>
        <begin position="1"/>
        <end position="16"/>
    </location>
</feature>
<evidence type="ECO:0000256" key="4">
    <source>
        <dbReference type="ARBA" id="ARBA00022777"/>
    </source>
</evidence>
<reference evidence="8" key="1">
    <citation type="submission" date="2019-03" db="EMBL/GenBank/DDBJ databases">
        <authorList>
            <person name="Mank J."/>
            <person name="Almeida P."/>
        </authorList>
    </citation>
    <scope>NUCLEOTIDE SEQUENCE</scope>
    <source>
        <strain evidence="8">78183</strain>
    </source>
</reference>
<feature type="domain" description="Protein kinase" evidence="7">
    <location>
        <begin position="30"/>
        <end position="165"/>
    </location>
</feature>
<keyword evidence="1" id="KW-0723">Serine/threonine-protein kinase</keyword>
<keyword evidence="4" id="KW-0418">Kinase</keyword>
<dbReference type="InterPro" id="IPR011009">
    <property type="entry name" value="Kinase-like_dom_sf"/>
</dbReference>
<dbReference type="InterPro" id="IPR000719">
    <property type="entry name" value="Prot_kinase_dom"/>
</dbReference>
<evidence type="ECO:0000259" key="7">
    <source>
        <dbReference type="PROSITE" id="PS50011"/>
    </source>
</evidence>
<evidence type="ECO:0000256" key="2">
    <source>
        <dbReference type="ARBA" id="ARBA00022679"/>
    </source>
</evidence>
<dbReference type="AlphaFoldDB" id="A0A6N2NBA2"/>
<organism evidence="8">
    <name type="scientific">Salix viminalis</name>
    <name type="common">Common osier</name>
    <name type="synonym">Basket willow</name>
    <dbReference type="NCBI Taxonomy" id="40686"/>
    <lineage>
        <taxon>Eukaryota</taxon>
        <taxon>Viridiplantae</taxon>
        <taxon>Streptophyta</taxon>
        <taxon>Embryophyta</taxon>
        <taxon>Tracheophyta</taxon>
        <taxon>Spermatophyta</taxon>
        <taxon>Magnoliopsida</taxon>
        <taxon>eudicotyledons</taxon>
        <taxon>Gunneridae</taxon>
        <taxon>Pentapetalae</taxon>
        <taxon>rosids</taxon>
        <taxon>fabids</taxon>
        <taxon>Malpighiales</taxon>
        <taxon>Salicaceae</taxon>
        <taxon>Saliceae</taxon>
        <taxon>Salix</taxon>
    </lineage>
</organism>
<keyword evidence="6" id="KW-0732">Signal</keyword>
<feature type="chain" id="PRO_5026734974" description="Protein kinase domain-containing protein" evidence="6">
    <location>
        <begin position="17"/>
        <end position="165"/>
    </location>
</feature>
<sequence>MASVVLMLSTSSLTLQIPSQPAFFMSNSTYQSNISSSLGHNSRVTDQSSLSESECVLTDGKEIAVKRLSRNSWQGLAQFKNEIILTAKLQHRNLVKLLGCGIEGEEKLLIYEFMPEKSLDVFICGLLKVLLIPLSDEKRRAQLDWETCYNIINGNHEMTRIIHRV</sequence>
<keyword evidence="5" id="KW-0067">ATP-binding</keyword>
<name>A0A6N2NBA2_SALVM</name>
<keyword evidence="2" id="KW-0808">Transferase</keyword>
<gene>
    <name evidence="8" type="ORF">SVIM_LOCUS492017</name>
</gene>
<evidence type="ECO:0000256" key="3">
    <source>
        <dbReference type="ARBA" id="ARBA00022741"/>
    </source>
</evidence>
<keyword evidence="3" id="KW-0547">Nucleotide-binding</keyword>
<dbReference type="PANTHER" id="PTHR27002:SF123">
    <property type="entry name" value="CYSTEINE-RICH RECEPTOR-LIKE PROTEIN KINASE 45"/>
    <property type="match status" value="1"/>
</dbReference>
<dbReference type="Gene3D" id="3.30.200.20">
    <property type="entry name" value="Phosphorylase Kinase, domain 1"/>
    <property type="match status" value="1"/>
</dbReference>
<dbReference type="FunFam" id="3.30.200.20:FF:000924">
    <property type="entry name" value="Uncharacterized protein"/>
    <property type="match status" value="1"/>
</dbReference>
<dbReference type="PROSITE" id="PS50011">
    <property type="entry name" value="PROTEIN_KINASE_DOM"/>
    <property type="match status" value="1"/>
</dbReference>
<evidence type="ECO:0000313" key="8">
    <source>
        <dbReference type="EMBL" id="VFU64205.1"/>
    </source>
</evidence>
<dbReference type="Pfam" id="PF07714">
    <property type="entry name" value="PK_Tyr_Ser-Thr"/>
    <property type="match status" value="1"/>
</dbReference>
<evidence type="ECO:0000256" key="6">
    <source>
        <dbReference type="SAM" id="SignalP"/>
    </source>
</evidence>